<sequence>MNPVKSRDTSNLPWIGPVPGDIAEVEAYCRIFRSAERLHGALMETLCNPITGECRVPYDFSPEEKPLLEDKIVSVLGCILSLLNKGRKEILSVRATSISSFSLDDVGVAEDTLLALAVFRGEMKRCCESLHIALENYVTPDDEISGIVWRKLQKLKNVCYDAGFPRSNITSSSVGEELFYRAAFQSALADIFLGKQMKKIYSPLLEGRGLLGLYLGFGSVLLEGRGLR</sequence>
<dbReference type="AlphaFoldDB" id="A0A8X7VND1"/>
<evidence type="ECO:0000313" key="2">
    <source>
        <dbReference type="Proteomes" id="UP000886595"/>
    </source>
</evidence>
<name>A0A8X7VND1_BRACI</name>
<organism evidence="1 2">
    <name type="scientific">Brassica carinata</name>
    <name type="common">Ethiopian mustard</name>
    <name type="synonym">Abyssinian cabbage</name>
    <dbReference type="NCBI Taxonomy" id="52824"/>
    <lineage>
        <taxon>Eukaryota</taxon>
        <taxon>Viridiplantae</taxon>
        <taxon>Streptophyta</taxon>
        <taxon>Embryophyta</taxon>
        <taxon>Tracheophyta</taxon>
        <taxon>Spermatophyta</taxon>
        <taxon>Magnoliopsida</taxon>
        <taxon>eudicotyledons</taxon>
        <taxon>Gunneridae</taxon>
        <taxon>Pentapetalae</taxon>
        <taxon>rosids</taxon>
        <taxon>malvids</taxon>
        <taxon>Brassicales</taxon>
        <taxon>Brassicaceae</taxon>
        <taxon>Brassiceae</taxon>
        <taxon>Brassica</taxon>
    </lineage>
</organism>
<dbReference type="OrthoDB" id="24581at2759"/>
<dbReference type="EMBL" id="JAAMPC010000004">
    <property type="protein sequence ID" value="KAG2313965.1"/>
    <property type="molecule type" value="Genomic_DNA"/>
</dbReference>
<accession>A0A8X7VND1</accession>
<gene>
    <name evidence="1" type="ORF">Bca52824_017087</name>
</gene>
<dbReference type="Proteomes" id="UP000886595">
    <property type="component" value="Unassembled WGS sequence"/>
</dbReference>
<evidence type="ECO:0000313" key="1">
    <source>
        <dbReference type="EMBL" id="KAG2313965.1"/>
    </source>
</evidence>
<dbReference type="PANTHER" id="PTHR36736">
    <property type="entry name" value="OS03G0100030 PROTEIN"/>
    <property type="match status" value="1"/>
</dbReference>
<reference evidence="1 2" key="1">
    <citation type="submission" date="2020-02" db="EMBL/GenBank/DDBJ databases">
        <authorList>
            <person name="Ma Q."/>
            <person name="Huang Y."/>
            <person name="Song X."/>
            <person name="Pei D."/>
        </authorList>
    </citation>
    <scope>NUCLEOTIDE SEQUENCE [LARGE SCALE GENOMIC DNA]</scope>
    <source>
        <strain evidence="1">Sxm20200214</strain>
        <tissue evidence="1">Leaf</tissue>
    </source>
</reference>
<keyword evidence="2" id="KW-1185">Reference proteome</keyword>
<dbReference type="PANTHER" id="PTHR36736:SF2">
    <property type="entry name" value="IG-LIKE DOMAIN-CONTAINING PROTEIN"/>
    <property type="match status" value="1"/>
</dbReference>
<comment type="caution">
    <text evidence="1">The sequence shown here is derived from an EMBL/GenBank/DDBJ whole genome shotgun (WGS) entry which is preliminary data.</text>
</comment>
<protein>
    <submittedName>
        <fullName evidence="1">Uncharacterized protein</fullName>
    </submittedName>
</protein>
<proteinExistence type="predicted"/>